<reference evidence="1 2" key="1">
    <citation type="journal article" date="2022" name="Plant J.">
        <title>Chromosome-level genome of Camellia lanceoleosa provides a valuable resource for understanding genome evolution and self-incompatibility.</title>
        <authorList>
            <person name="Gong W."/>
            <person name="Xiao S."/>
            <person name="Wang L."/>
            <person name="Liao Z."/>
            <person name="Chang Y."/>
            <person name="Mo W."/>
            <person name="Hu G."/>
            <person name="Li W."/>
            <person name="Zhao G."/>
            <person name="Zhu H."/>
            <person name="Hu X."/>
            <person name="Ji K."/>
            <person name="Xiang X."/>
            <person name="Song Q."/>
            <person name="Yuan D."/>
            <person name="Jin S."/>
            <person name="Zhang L."/>
        </authorList>
    </citation>
    <scope>NUCLEOTIDE SEQUENCE [LARGE SCALE GENOMIC DNA]</scope>
    <source>
        <strain evidence="1">SQ_2022a</strain>
    </source>
</reference>
<comment type="caution">
    <text evidence="1">The sequence shown here is derived from an EMBL/GenBank/DDBJ whole genome shotgun (WGS) entry which is preliminary data.</text>
</comment>
<protein>
    <submittedName>
        <fullName evidence="1">Ribonuclease H protein</fullName>
    </submittedName>
</protein>
<name>A0ACC0I4N7_9ERIC</name>
<keyword evidence="2" id="KW-1185">Reference proteome</keyword>
<dbReference type="Proteomes" id="UP001060215">
    <property type="component" value="Chromosome 2"/>
</dbReference>
<evidence type="ECO:0000313" key="1">
    <source>
        <dbReference type="EMBL" id="KAI8020213.1"/>
    </source>
</evidence>
<evidence type="ECO:0000313" key="2">
    <source>
        <dbReference type="Proteomes" id="UP001060215"/>
    </source>
</evidence>
<dbReference type="EMBL" id="CM045759">
    <property type="protein sequence ID" value="KAI8020213.1"/>
    <property type="molecule type" value="Genomic_DNA"/>
</dbReference>
<gene>
    <name evidence="1" type="ORF">LOK49_LG04G00042</name>
</gene>
<accession>A0ACC0I4N7</accession>
<proteinExistence type="predicted"/>
<organism evidence="1 2">
    <name type="scientific">Camellia lanceoleosa</name>
    <dbReference type="NCBI Taxonomy" id="1840588"/>
    <lineage>
        <taxon>Eukaryota</taxon>
        <taxon>Viridiplantae</taxon>
        <taxon>Streptophyta</taxon>
        <taxon>Embryophyta</taxon>
        <taxon>Tracheophyta</taxon>
        <taxon>Spermatophyta</taxon>
        <taxon>Magnoliopsida</taxon>
        <taxon>eudicotyledons</taxon>
        <taxon>Gunneridae</taxon>
        <taxon>Pentapetalae</taxon>
        <taxon>asterids</taxon>
        <taxon>Ericales</taxon>
        <taxon>Theaceae</taxon>
        <taxon>Camellia</taxon>
    </lineage>
</organism>
<sequence>MVNEVIDPDRKTWDEAQLRTLVSNIDCDAILSIPVAMKKGSDTLVWHYDSKGYYSVKSGYQEAVQQAHIRSNLPGSFTDWSAKEWKFVWSLNLPPKLKHFVGRMYHNVLAIKKNLWRRRCAHSVVCPICLAEVETVEHLLFGYEWAKMVWFGSGVGFRCADHDLGSIRSCFGQLIASIGSACEDRKTLCSMVWVAWCIWKARNAYIFNHILVDLIMVIATAKREEAEFLVACAEASTSTETLAETQCPRPHRVPLPSGLWKLNCDSATDLSRGRGVVVVLLRDDKGNLVDGIAASIRMTTALQGEATAVRLVCFMARALHCATVEVESDCKTLIQQCVSEGVPLWEICAVLNDIRFMASSGGLVFKWSPRIQNRAAHWVALACLREALPVDWVSQPLVALVG</sequence>